<dbReference type="InterPro" id="IPR000531">
    <property type="entry name" value="Beta-barrel_TonB"/>
</dbReference>
<dbReference type="InterPro" id="IPR039426">
    <property type="entry name" value="TonB-dep_rcpt-like"/>
</dbReference>
<evidence type="ECO:0000259" key="13">
    <source>
        <dbReference type="Pfam" id="PF07660"/>
    </source>
</evidence>
<evidence type="ECO:0000256" key="8">
    <source>
        <dbReference type="ARBA" id="ARBA00023136"/>
    </source>
</evidence>
<dbReference type="GO" id="GO:0006826">
    <property type="term" value="P:iron ion transport"/>
    <property type="evidence" value="ECO:0007669"/>
    <property type="project" value="UniProtKB-KW"/>
</dbReference>
<keyword evidence="3 10" id="KW-1134">Transmembrane beta strand</keyword>
<evidence type="ECO:0000256" key="5">
    <source>
        <dbReference type="ARBA" id="ARBA00022692"/>
    </source>
</evidence>
<evidence type="ECO:0000256" key="9">
    <source>
        <dbReference type="ARBA" id="ARBA00023237"/>
    </source>
</evidence>
<keyword evidence="4" id="KW-0406">Ion transport</keyword>
<evidence type="ECO:0000256" key="6">
    <source>
        <dbReference type="ARBA" id="ARBA00023004"/>
    </source>
</evidence>
<dbReference type="InterPro" id="IPR036942">
    <property type="entry name" value="Beta-barrel_TonB_sf"/>
</dbReference>
<dbReference type="Gene3D" id="2.60.40.1120">
    <property type="entry name" value="Carboxypeptidase-like, regulatory domain"/>
    <property type="match status" value="1"/>
</dbReference>
<accession>A0A1T4NAK2</accession>
<feature type="domain" description="TonB-dependent receptor-like beta-barrel" evidence="12">
    <location>
        <begin position="509"/>
        <end position="1074"/>
    </location>
</feature>
<dbReference type="Proteomes" id="UP000190367">
    <property type="component" value="Unassembled WGS sequence"/>
</dbReference>
<dbReference type="InterPro" id="IPR008969">
    <property type="entry name" value="CarboxyPept-like_regulatory"/>
</dbReference>
<gene>
    <name evidence="15" type="ORF">SAMN04488128_1011509</name>
</gene>
<feature type="domain" description="TonB-dependent receptor plug" evidence="14">
    <location>
        <begin position="223"/>
        <end position="328"/>
    </location>
</feature>
<dbReference type="Pfam" id="PF00593">
    <property type="entry name" value="TonB_dep_Rec_b-barrel"/>
    <property type="match status" value="1"/>
</dbReference>
<evidence type="ECO:0000256" key="2">
    <source>
        <dbReference type="ARBA" id="ARBA00022448"/>
    </source>
</evidence>
<dbReference type="InterPro" id="IPR012910">
    <property type="entry name" value="Plug_dom"/>
</dbReference>
<comment type="subcellular location">
    <subcellularLocation>
        <location evidence="1 10">Cell outer membrane</location>
        <topology evidence="1 10">Multi-pass membrane protein</topology>
    </subcellularLocation>
</comment>
<dbReference type="PROSITE" id="PS52016">
    <property type="entry name" value="TONB_DEPENDENT_REC_3"/>
    <property type="match status" value="1"/>
</dbReference>
<keyword evidence="5 10" id="KW-0812">Transmembrane</keyword>
<evidence type="ECO:0000256" key="4">
    <source>
        <dbReference type="ARBA" id="ARBA00022496"/>
    </source>
</evidence>
<keyword evidence="8 10" id="KW-0472">Membrane</keyword>
<evidence type="ECO:0000313" key="15">
    <source>
        <dbReference type="EMBL" id="SJZ76254.1"/>
    </source>
</evidence>
<comment type="similarity">
    <text evidence="10 11">Belongs to the TonB-dependent receptor family.</text>
</comment>
<dbReference type="AlphaFoldDB" id="A0A1T4NAK2"/>
<evidence type="ECO:0000256" key="7">
    <source>
        <dbReference type="ARBA" id="ARBA00023077"/>
    </source>
</evidence>
<keyword evidence="6" id="KW-0408">Iron</keyword>
<organism evidence="15 16">
    <name type="scientific">Chitinophaga eiseniae</name>
    <dbReference type="NCBI Taxonomy" id="634771"/>
    <lineage>
        <taxon>Bacteria</taxon>
        <taxon>Pseudomonadati</taxon>
        <taxon>Bacteroidota</taxon>
        <taxon>Chitinophagia</taxon>
        <taxon>Chitinophagales</taxon>
        <taxon>Chitinophagaceae</taxon>
        <taxon>Chitinophaga</taxon>
    </lineage>
</organism>
<dbReference type="Pfam" id="PF13715">
    <property type="entry name" value="CarbopepD_reg_2"/>
    <property type="match status" value="1"/>
</dbReference>
<dbReference type="InterPro" id="IPR011662">
    <property type="entry name" value="Secretin/TonB_short_N"/>
</dbReference>
<sequence length="1121" mass="121831">MKKNLSGSIKHLMRVSVLLMGVMVAGTLCLHAATGAAQDLSHIRLQIRLKGKTLAAAISELSAASKLSFAFDKAALSEKNVTETSFNNVALSDILHRLLRNSGYRYEIINQSVVIVKEVKPVKVNPGKISGKVTDEKGDALPGASIRIPELNKSTVSDGDGAFSLTVDPGVYTVEISFISFAPQRIMKVQVEEGKARELSVVMKQASSALSEVLVVGYGTQEKKDITGSIGSVAGDQINNRTVGSLDQALVGKVAGLSVSNNSGAPGTGMMIRVRGVGTINNSDPLYVVDGNPFGNINNLDPEDIQSVEILKSASAAAIYGSRGANGVVLVTTKKGSAGAMKIDLHTFTGMQSVYKKLRLTNAATYARYYNAALKAGGLAPVFDNPDSYGEGTDWQDAIFRTAPVSKYEVAFSGGKEGSVYRMSASYLKQKGTVIGTDYAKTGVSLNSTHQLKRWLKFGENLNYTFTTRNSISDYDSDARGIISTALQMSPTVPVKNADGSYGVSPFANTYNPVAAVENIQRLNKRWLLMGSLYAQADLLPGLNFKSQFNINVGNDRNRSYIPVYYVSNSQKEDVSSLEEEASNGTDWAWENTLNYSRSFGKHHIDGLLGVTAQHSYDSYIRAYGQNLPADASLTRSLQYLDLASSGMNVGGGGDEWGMLSYFGRVNYSYRNTYLATVNVRRDGSSKFGANNRFGTFPSFSLGWRLSNEPFLRDVKFINDLKLRGGWGSLGNESSLSTSATVSTLKVNIPYPFGRGKEQEVLLGATPSSIGNMDLKWESTTETDLGLDATLFDNRITIGADYYHRATSGILVRLPILASVGVSEAPYVNGGNVVNKGFEFTLGFHSNRKKNFGYDISLNYSINRNEVTSLMNDGAAFYAGEITSGVRVSKTMAGHPIGGFFGYVTDGIFQNQKEVNDAAKQPGAAPGDIRYKDLNGDGVIDDKDQTYIGSPWPTRIYGLSASFWYKHFDLNLTLSGRGGNQVYTGWKHYTNSSGISNYFAPDKEQSWTGEGSTNKEPRVTILDPNNNIRPSDRFIRNGSFLRLNSLQLGYSLPQSLLKRWGIAKVRVYAGGENLLTITKYDGFDPEVGMRDGNDGDPLDVGIDRAYYPRPRTLSVGLNVNF</sequence>
<keyword evidence="7 11" id="KW-0798">TonB box</keyword>
<reference evidence="16" key="1">
    <citation type="submission" date="2017-02" db="EMBL/GenBank/DDBJ databases">
        <authorList>
            <person name="Varghese N."/>
            <person name="Submissions S."/>
        </authorList>
    </citation>
    <scope>NUCLEOTIDE SEQUENCE [LARGE SCALE GENOMIC DNA]</scope>
    <source>
        <strain evidence="16">DSM 22224</strain>
    </source>
</reference>
<dbReference type="STRING" id="634771.SAMN04488128_1011509"/>
<dbReference type="SUPFAM" id="SSF49464">
    <property type="entry name" value="Carboxypeptidase regulatory domain-like"/>
    <property type="match status" value="1"/>
</dbReference>
<dbReference type="Gene3D" id="3.55.50.30">
    <property type="match status" value="1"/>
</dbReference>
<evidence type="ECO:0000259" key="12">
    <source>
        <dbReference type="Pfam" id="PF00593"/>
    </source>
</evidence>
<evidence type="ECO:0000256" key="3">
    <source>
        <dbReference type="ARBA" id="ARBA00022452"/>
    </source>
</evidence>
<dbReference type="InterPro" id="IPR023997">
    <property type="entry name" value="TonB-dep_OMP_SusC/RagA_CS"/>
</dbReference>
<evidence type="ECO:0000256" key="1">
    <source>
        <dbReference type="ARBA" id="ARBA00004571"/>
    </source>
</evidence>
<protein>
    <submittedName>
        <fullName evidence="15">TonB-linked outer membrane protein, SusC/RagA family</fullName>
    </submittedName>
</protein>
<dbReference type="NCBIfam" id="TIGR04057">
    <property type="entry name" value="SusC_RagA_signa"/>
    <property type="match status" value="1"/>
</dbReference>
<dbReference type="EMBL" id="FUWZ01000001">
    <property type="protein sequence ID" value="SJZ76254.1"/>
    <property type="molecule type" value="Genomic_DNA"/>
</dbReference>
<dbReference type="Gene3D" id="2.170.130.10">
    <property type="entry name" value="TonB-dependent receptor, plug domain"/>
    <property type="match status" value="1"/>
</dbReference>
<evidence type="ECO:0000259" key="14">
    <source>
        <dbReference type="Pfam" id="PF07715"/>
    </source>
</evidence>
<evidence type="ECO:0000256" key="11">
    <source>
        <dbReference type="RuleBase" id="RU003357"/>
    </source>
</evidence>
<evidence type="ECO:0000256" key="10">
    <source>
        <dbReference type="PROSITE-ProRule" id="PRU01360"/>
    </source>
</evidence>
<proteinExistence type="inferred from homology"/>
<evidence type="ECO:0000313" key="16">
    <source>
        <dbReference type="Proteomes" id="UP000190367"/>
    </source>
</evidence>
<feature type="domain" description="Secretin/TonB short N-terminal" evidence="13">
    <location>
        <begin position="67"/>
        <end position="117"/>
    </location>
</feature>
<name>A0A1T4NAK2_9BACT</name>
<dbReference type="Gene3D" id="2.40.170.20">
    <property type="entry name" value="TonB-dependent receptor, beta-barrel domain"/>
    <property type="match status" value="1"/>
</dbReference>
<keyword evidence="16" id="KW-1185">Reference proteome</keyword>
<dbReference type="Pfam" id="PF07660">
    <property type="entry name" value="STN"/>
    <property type="match status" value="1"/>
</dbReference>
<dbReference type="SUPFAM" id="SSF56935">
    <property type="entry name" value="Porins"/>
    <property type="match status" value="1"/>
</dbReference>
<dbReference type="InterPro" id="IPR023996">
    <property type="entry name" value="TonB-dep_OMP_SusC/RagA"/>
</dbReference>
<keyword evidence="4" id="KW-0410">Iron transport</keyword>
<dbReference type="GO" id="GO:0009279">
    <property type="term" value="C:cell outer membrane"/>
    <property type="evidence" value="ECO:0007669"/>
    <property type="project" value="UniProtKB-SubCell"/>
</dbReference>
<keyword evidence="2 10" id="KW-0813">Transport</keyword>
<dbReference type="InterPro" id="IPR037066">
    <property type="entry name" value="Plug_dom_sf"/>
</dbReference>
<dbReference type="NCBIfam" id="TIGR04056">
    <property type="entry name" value="OMP_RagA_SusC"/>
    <property type="match status" value="1"/>
</dbReference>
<keyword evidence="9 10" id="KW-0998">Cell outer membrane</keyword>
<dbReference type="Pfam" id="PF07715">
    <property type="entry name" value="Plug"/>
    <property type="match status" value="1"/>
</dbReference>